<keyword evidence="5" id="KW-1185">Reference proteome</keyword>
<evidence type="ECO:0000313" key="5">
    <source>
        <dbReference type="Proteomes" id="UP000327013"/>
    </source>
</evidence>
<sequence length="317" mass="35043">MARYPSEILILGAGELGTAIAQAFASYRDANPSKVLRLTILRSGVRRNDSTSSELSTMDVKLVHMDIVGTTIEVLASTFSNYDTVISCLGFASGPALQMKIAEAAVQSTVKCFVPWQWGVDYDTIGRGSAMPLFDIQVDVRDLLRSKLGQNGSSISDTGPSRRWIIISTGIFQSFIVLESYGVVVPSDTGTKKVRALGSWETLTAVTRVEDIAQAAVAAVCVHPETKGIIKIAGQNISYEELAEVISRVTGKEVEKEMWGLDDLKKEQEQEPNDVMRRYRVIFGGGKGVAWTREETWTAVQNMMGVEEWLRKYWIYE</sequence>
<gene>
    <name evidence="4" type="ORF">FH972_020951</name>
</gene>
<accession>A0A5N6KNJ7</accession>
<dbReference type="Proteomes" id="UP000327013">
    <property type="component" value="Unassembled WGS sequence"/>
</dbReference>
<dbReference type="GO" id="GO:0009807">
    <property type="term" value="P:lignan biosynthetic process"/>
    <property type="evidence" value="ECO:0007669"/>
    <property type="project" value="UniProtKB-ARBA"/>
</dbReference>
<dbReference type="Gene3D" id="3.40.50.720">
    <property type="entry name" value="NAD(P)-binding Rossmann-like Domain"/>
    <property type="match status" value="1"/>
</dbReference>
<dbReference type="EMBL" id="VIBQ01000009">
    <property type="protein sequence ID" value="KAB8336640.1"/>
    <property type="molecule type" value="Genomic_DNA"/>
</dbReference>
<evidence type="ECO:0000256" key="2">
    <source>
        <dbReference type="ARBA" id="ARBA00023002"/>
    </source>
</evidence>
<dbReference type="AlphaFoldDB" id="A0A5N6KNJ7"/>
<proteinExistence type="predicted"/>
<dbReference type="Pfam" id="PF05368">
    <property type="entry name" value="NmrA"/>
    <property type="match status" value="1"/>
</dbReference>
<keyword evidence="2" id="KW-0560">Oxidoreductase</keyword>
<evidence type="ECO:0000313" key="4">
    <source>
        <dbReference type="EMBL" id="KAB8336640.1"/>
    </source>
</evidence>
<name>A0A5N6KNJ7_9ROSI</name>
<keyword evidence="1" id="KW-0521">NADP</keyword>
<dbReference type="PANTHER" id="PTHR47706:SF6">
    <property type="entry name" value="NMRA-LIKE FAMILY PROTEIN (AFU_ORTHOLOGUE AFUA_6G00280)"/>
    <property type="match status" value="1"/>
</dbReference>
<evidence type="ECO:0000256" key="1">
    <source>
        <dbReference type="ARBA" id="ARBA00022857"/>
    </source>
</evidence>
<comment type="caution">
    <text evidence="4">The sequence shown here is derived from an EMBL/GenBank/DDBJ whole genome shotgun (WGS) entry which is preliminary data.</text>
</comment>
<dbReference type="Gene3D" id="3.90.25.10">
    <property type="entry name" value="UDP-galactose 4-epimerase, domain 1"/>
    <property type="match status" value="1"/>
</dbReference>
<dbReference type="InterPro" id="IPR051609">
    <property type="entry name" value="NmrA/Isoflavone_reductase-like"/>
</dbReference>
<dbReference type="InterPro" id="IPR008030">
    <property type="entry name" value="NmrA-like"/>
</dbReference>
<organism evidence="4 5">
    <name type="scientific">Carpinus fangiana</name>
    <dbReference type="NCBI Taxonomy" id="176857"/>
    <lineage>
        <taxon>Eukaryota</taxon>
        <taxon>Viridiplantae</taxon>
        <taxon>Streptophyta</taxon>
        <taxon>Embryophyta</taxon>
        <taxon>Tracheophyta</taxon>
        <taxon>Spermatophyta</taxon>
        <taxon>Magnoliopsida</taxon>
        <taxon>eudicotyledons</taxon>
        <taxon>Gunneridae</taxon>
        <taxon>Pentapetalae</taxon>
        <taxon>rosids</taxon>
        <taxon>fabids</taxon>
        <taxon>Fagales</taxon>
        <taxon>Betulaceae</taxon>
        <taxon>Carpinus</taxon>
    </lineage>
</organism>
<reference evidence="4 5" key="1">
    <citation type="submission" date="2019-06" db="EMBL/GenBank/DDBJ databases">
        <title>A chromosomal-level reference genome of Carpinus fangiana (Coryloideae, Betulaceae).</title>
        <authorList>
            <person name="Yang X."/>
            <person name="Wang Z."/>
            <person name="Zhang L."/>
            <person name="Hao G."/>
            <person name="Liu J."/>
            <person name="Yang Y."/>
        </authorList>
    </citation>
    <scope>NUCLEOTIDE SEQUENCE [LARGE SCALE GENOMIC DNA]</scope>
    <source>
        <strain evidence="4">Cfa_2016G</strain>
        <tissue evidence="4">Leaf</tissue>
    </source>
</reference>
<dbReference type="OrthoDB" id="5283654at2759"/>
<dbReference type="InterPro" id="IPR036291">
    <property type="entry name" value="NAD(P)-bd_dom_sf"/>
</dbReference>
<evidence type="ECO:0000259" key="3">
    <source>
        <dbReference type="Pfam" id="PF05368"/>
    </source>
</evidence>
<feature type="domain" description="NmrA-like" evidence="3">
    <location>
        <begin position="7"/>
        <end position="309"/>
    </location>
</feature>
<dbReference type="SUPFAM" id="SSF51735">
    <property type="entry name" value="NAD(P)-binding Rossmann-fold domains"/>
    <property type="match status" value="1"/>
</dbReference>
<dbReference type="PANTHER" id="PTHR47706">
    <property type="entry name" value="NMRA-LIKE FAMILY PROTEIN"/>
    <property type="match status" value="1"/>
</dbReference>
<dbReference type="GO" id="GO:0016491">
    <property type="term" value="F:oxidoreductase activity"/>
    <property type="evidence" value="ECO:0007669"/>
    <property type="project" value="UniProtKB-KW"/>
</dbReference>
<protein>
    <recommendedName>
        <fullName evidence="3">NmrA-like domain-containing protein</fullName>
    </recommendedName>
</protein>